<dbReference type="PANTHER" id="PTHR32071">
    <property type="entry name" value="TRANSCRIPTIONAL REGULATORY PROTEIN"/>
    <property type="match status" value="1"/>
</dbReference>
<protein>
    <submittedName>
        <fullName evidence="10">DNA-binding response regulator</fullName>
    </submittedName>
</protein>
<evidence type="ECO:0000259" key="9">
    <source>
        <dbReference type="PROSITE" id="PS50110"/>
    </source>
</evidence>
<dbReference type="SMART" id="SM00382">
    <property type="entry name" value="AAA"/>
    <property type="match status" value="1"/>
</dbReference>
<dbReference type="AlphaFoldDB" id="A0A2U2BA77"/>
<dbReference type="InterPro" id="IPR027417">
    <property type="entry name" value="P-loop_NTPase"/>
</dbReference>
<evidence type="ECO:0000256" key="5">
    <source>
        <dbReference type="ARBA" id="ARBA00023163"/>
    </source>
</evidence>
<evidence type="ECO:0000256" key="1">
    <source>
        <dbReference type="ARBA" id="ARBA00022741"/>
    </source>
</evidence>
<evidence type="ECO:0000256" key="4">
    <source>
        <dbReference type="ARBA" id="ARBA00023125"/>
    </source>
</evidence>
<dbReference type="InterPro" id="IPR058031">
    <property type="entry name" value="AAA_lid_NorR"/>
</dbReference>
<keyword evidence="7" id="KW-0175">Coiled coil</keyword>
<dbReference type="SMART" id="SM00448">
    <property type="entry name" value="REC"/>
    <property type="match status" value="1"/>
</dbReference>
<feature type="domain" description="Response regulatory" evidence="9">
    <location>
        <begin position="3"/>
        <end position="117"/>
    </location>
</feature>
<dbReference type="SUPFAM" id="SSF52172">
    <property type="entry name" value="CheY-like"/>
    <property type="match status" value="1"/>
</dbReference>
<name>A0A2U2BA77_9BACT</name>
<feature type="domain" description="Sigma-54 factor interaction" evidence="8">
    <location>
        <begin position="174"/>
        <end position="403"/>
    </location>
</feature>
<dbReference type="PROSITE" id="PS50045">
    <property type="entry name" value="SIGMA54_INTERACT_4"/>
    <property type="match status" value="1"/>
</dbReference>
<evidence type="ECO:0000256" key="2">
    <source>
        <dbReference type="ARBA" id="ARBA00022840"/>
    </source>
</evidence>
<feature type="coiled-coil region" evidence="7">
    <location>
        <begin position="123"/>
        <end position="164"/>
    </location>
</feature>
<sequence>MMKVLYVDDEPDNLITFKMGFRKWFEVIVTSNPEEARQIAQKPEVSVLVTDQRMPGMTGLQLAGKLSKIRPELPVIMLTAYDDRDVMLEAIRLGGVFGYVLKPWDFDELKQVIQNAIQTCHLRQENKELVTRLTRKNEELEKAYAEILQMKKKLEEENVLIKEDLNQFIRPGEIVGKSKALVKVLKQIHQAAETNSSVLLLGETGTGKELFARLVHKLSNRRDNLLVSINCSAIPETLIESELFGHEKGAFSGALNTKHGRFEIANGGTLFLDEIGELPLAVQPKLLRVLQEYEFERVGGNKTIKTDFRLVTATNRNLEDAVGKGRFRDDLFYRLNIFPVEIPPLRERMEDLPLLVRFFVEKLNRKTGKKIDTVPRSTLSILMDYHWPGNIRELSNVVERAHILSEDGKLVVGEWFKPGVNQAQYRTNTVPTLDEVTRKHIVKTLESVGWRVRGDKGAANLLGLNPSTLESRMKKLGIMRP</sequence>
<keyword evidence="4 10" id="KW-0238">DNA-binding</keyword>
<keyword evidence="2" id="KW-0067">ATP-binding</keyword>
<dbReference type="Gene3D" id="3.40.50.300">
    <property type="entry name" value="P-loop containing nucleotide triphosphate hydrolases"/>
    <property type="match status" value="1"/>
</dbReference>
<dbReference type="InterPro" id="IPR025943">
    <property type="entry name" value="Sigma_54_int_dom_ATP-bd_2"/>
</dbReference>
<dbReference type="PANTHER" id="PTHR32071:SF117">
    <property type="entry name" value="PTS-DEPENDENT DIHYDROXYACETONE KINASE OPERON REGULATORY PROTEIN-RELATED"/>
    <property type="match status" value="1"/>
</dbReference>
<proteinExistence type="predicted"/>
<dbReference type="GO" id="GO:0043565">
    <property type="term" value="F:sequence-specific DNA binding"/>
    <property type="evidence" value="ECO:0007669"/>
    <property type="project" value="InterPro"/>
</dbReference>
<comment type="caution">
    <text evidence="10">The sequence shown here is derived from an EMBL/GenBank/DDBJ whole genome shotgun (WGS) entry which is preliminary data.</text>
</comment>
<dbReference type="InterPro" id="IPR002197">
    <property type="entry name" value="HTH_Fis"/>
</dbReference>
<dbReference type="InterPro" id="IPR025662">
    <property type="entry name" value="Sigma_54_int_dom_ATP-bd_1"/>
</dbReference>
<evidence type="ECO:0000256" key="7">
    <source>
        <dbReference type="SAM" id="Coils"/>
    </source>
</evidence>
<dbReference type="GO" id="GO:0000160">
    <property type="term" value="P:phosphorelay signal transduction system"/>
    <property type="evidence" value="ECO:0007669"/>
    <property type="project" value="InterPro"/>
</dbReference>
<evidence type="ECO:0000313" key="10">
    <source>
        <dbReference type="EMBL" id="PWD99968.1"/>
    </source>
</evidence>
<dbReference type="Pfam" id="PF02954">
    <property type="entry name" value="HTH_8"/>
    <property type="match status" value="1"/>
</dbReference>
<dbReference type="PROSITE" id="PS00675">
    <property type="entry name" value="SIGMA54_INTERACT_1"/>
    <property type="match status" value="1"/>
</dbReference>
<dbReference type="Pfam" id="PF00072">
    <property type="entry name" value="Response_reg"/>
    <property type="match status" value="1"/>
</dbReference>
<dbReference type="InterPro" id="IPR001789">
    <property type="entry name" value="Sig_transdc_resp-reg_receiver"/>
</dbReference>
<accession>A0A2U2BA77</accession>
<feature type="modified residue" description="4-aspartylphosphate" evidence="6">
    <location>
        <position position="51"/>
    </location>
</feature>
<dbReference type="GO" id="GO:0005524">
    <property type="term" value="F:ATP binding"/>
    <property type="evidence" value="ECO:0007669"/>
    <property type="project" value="UniProtKB-KW"/>
</dbReference>
<keyword evidence="1" id="KW-0547">Nucleotide-binding</keyword>
<dbReference type="EMBL" id="QEWP01000005">
    <property type="protein sequence ID" value="PWD99968.1"/>
    <property type="molecule type" value="Genomic_DNA"/>
</dbReference>
<dbReference type="InterPro" id="IPR025944">
    <property type="entry name" value="Sigma_54_int_dom_CS"/>
</dbReference>
<keyword evidence="6" id="KW-0597">Phosphoprotein</keyword>
<dbReference type="FunFam" id="3.40.50.300:FF:000006">
    <property type="entry name" value="DNA-binding transcriptional regulator NtrC"/>
    <property type="match status" value="1"/>
</dbReference>
<dbReference type="PROSITE" id="PS00688">
    <property type="entry name" value="SIGMA54_INTERACT_3"/>
    <property type="match status" value="1"/>
</dbReference>
<dbReference type="Gene3D" id="3.40.50.2300">
    <property type="match status" value="1"/>
</dbReference>
<dbReference type="SUPFAM" id="SSF46689">
    <property type="entry name" value="Homeodomain-like"/>
    <property type="match status" value="1"/>
</dbReference>
<dbReference type="Gene3D" id="1.10.8.60">
    <property type="match status" value="1"/>
</dbReference>
<dbReference type="InterPro" id="IPR009057">
    <property type="entry name" value="Homeodomain-like_sf"/>
</dbReference>
<dbReference type="InterPro" id="IPR003593">
    <property type="entry name" value="AAA+_ATPase"/>
</dbReference>
<organism evidence="10 11">
    <name type="scientific">Marinilabilia rubra</name>
    <dbReference type="NCBI Taxonomy" id="2162893"/>
    <lineage>
        <taxon>Bacteria</taxon>
        <taxon>Pseudomonadati</taxon>
        <taxon>Bacteroidota</taxon>
        <taxon>Bacteroidia</taxon>
        <taxon>Marinilabiliales</taxon>
        <taxon>Marinilabiliaceae</taxon>
        <taxon>Marinilabilia</taxon>
    </lineage>
</organism>
<gene>
    <name evidence="10" type="ORF">DDZ16_08270</name>
</gene>
<dbReference type="Pfam" id="PF25601">
    <property type="entry name" value="AAA_lid_14"/>
    <property type="match status" value="1"/>
</dbReference>
<dbReference type="CDD" id="cd00009">
    <property type="entry name" value="AAA"/>
    <property type="match status" value="1"/>
</dbReference>
<keyword evidence="5" id="KW-0804">Transcription</keyword>
<dbReference type="Gene3D" id="1.10.10.60">
    <property type="entry name" value="Homeodomain-like"/>
    <property type="match status" value="1"/>
</dbReference>
<dbReference type="GO" id="GO:0006355">
    <property type="term" value="P:regulation of DNA-templated transcription"/>
    <property type="evidence" value="ECO:0007669"/>
    <property type="project" value="InterPro"/>
</dbReference>
<evidence type="ECO:0000313" key="11">
    <source>
        <dbReference type="Proteomes" id="UP000244956"/>
    </source>
</evidence>
<reference evidence="10 11" key="1">
    <citation type="submission" date="2018-05" db="EMBL/GenBank/DDBJ databases">
        <title>Marinilabilia rubrum sp. nov., isolated from saltern sediment.</title>
        <authorList>
            <person name="Zhang R."/>
        </authorList>
    </citation>
    <scope>NUCLEOTIDE SEQUENCE [LARGE SCALE GENOMIC DNA]</scope>
    <source>
        <strain evidence="10 11">WTE16</strain>
    </source>
</reference>
<evidence type="ECO:0000259" key="8">
    <source>
        <dbReference type="PROSITE" id="PS50045"/>
    </source>
</evidence>
<dbReference type="SUPFAM" id="SSF52540">
    <property type="entry name" value="P-loop containing nucleoside triphosphate hydrolases"/>
    <property type="match status" value="1"/>
</dbReference>
<evidence type="ECO:0000256" key="3">
    <source>
        <dbReference type="ARBA" id="ARBA00023015"/>
    </source>
</evidence>
<dbReference type="InterPro" id="IPR011006">
    <property type="entry name" value="CheY-like_superfamily"/>
</dbReference>
<keyword evidence="11" id="KW-1185">Reference proteome</keyword>
<dbReference type="InterPro" id="IPR002078">
    <property type="entry name" value="Sigma_54_int"/>
</dbReference>
<dbReference type="PROSITE" id="PS50110">
    <property type="entry name" value="RESPONSE_REGULATORY"/>
    <property type="match status" value="1"/>
</dbReference>
<dbReference type="PROSITE" id="PS00676">
    <property type="entry name" value="SIGMA54_INTERACT_2"/>
    <property type="match status" value="1"/>
</dbReference>
<dbReference type="Pfam" id="PF00158">
    <property type="entry name" value="Sigma54_activat"/>
    <property type="match status" value="1"/>
</dbReference>
<keyword evidence="3" id="KW-0805">Transcription regulation</keyword>
<dbReference type="OrthoDB" id="9810703at2"/>
<evidence type="ECO:0000256" key="6">
    <source>
        <dbReference type="PROSITE-ProRule" id="PRU00169"/>
    </source>
</evidence>
<dbReference type="Proteomes" id="UP000244956">
    <property type="component" value="Unassembled WGS sequence"/>
</dbReference>